<protein>
    <submittedName>
        <fullName evidence="1">Uncharacterized protein</fullName>
    </submittedName>
</protein>
<accession>A0A3M7T157</accession>
<evidence type="ECO:0000313" key="1">
    <source>
        <dbReference type="EMBL" id="RNA41771.1"/>
    </source>
</evidence>
<gene>
    <name evidence="1" type="ORF">BpHYR1_053267</name>
</gene>
<dbReference type="EMBL" id="REGN01000461">
    <property type="protein sequence ID" value="RNA41771.1"/>
    <property type="molecule type" value="Genomic_DNA"/>
</dbReference>
<dbReference type="Proteomes" id="UP000276133">
    <property type="component" value="Unassembled WGS sequence"/>
</dbReference>
<dbReference type="AlphaFoldDB" id="A0A3M7T157"/>
<evidence type="ECO:0000313" key="2">
    <source>
        <dbReference type="Proteomes" id="UP000276133"/>
    </source>
</evidence>
<name>A0A3M7T157_BRAPC</name>
<sequence>MSESSKITLNNPHRILRYFSSQRKKANFYHQIQLKLRRDYQTIDEQHDLNYRRKMYVAINLNFYLQQKLELSHKIAKINKTLPQVDNKIVSGVARVGQVGPPFWLDFQNKRQKDISILSIDSEKVDLLIVDKILKCLKNIFYEEVYPKGTLSSLVPIDYAQHASF</sequence>
<reference evidence="1 2" key="1">
    <citation type="journal article" date="2018" name="Sci. Rep.">
        <title>Genomic signatures of local adaptation to the degree of environmental predictability in rotifers.</title>
        <authorList>
            <person name="Franch-Gras L."/>
            <person name="Hahn C."/>
            <person name="Garcia-Roger E.M."/>
            <person name="Carmona M.J."/>
            <person name="Serra M."/>
            <person name="Gomez A."/>
        </authorList>
    </citation>
    <scope>NUCLEOTIDE SEQUENCE [LARGE SCALE GENOMIC DNA]</scope>
    <source>
        <strain evidence="1">HYR1</strain>
    </source>
</reference>
<organism evidence="1 2">
    <name type="scientific">Brachionus plicatilis</name>
    <name type="common">Marine rotifer</name>
    <name type="synonym">Brachionus muelleri</name>
    <dbReference type="NCBI Taxonomy" id="10195"/>
    <lineage>
        <taxon>Eukaryota</taxon>
        <taxon>Metazoa</taxon>
        <taxon>Spiralia</taxon>
        <taxon>Gnathifera</taxon>
        <taxon>Rotifera</taxon>
        <taxon>Eurotatoria</taxon>
        <taxon>Monogononta</taxon>
        <taxon>Pseudotrocha</taxon>
        <taxon>Ploima</taxon>
        <taxon>Brachionidae</taxon>
        <taxon>Brachionus</taxon>
    </lineage>
</organism>
<comment type="caution">
    <text evidence="1">The sequence shown here is derived from an EMBL/GenBank/DDBJ whole genome shotgun (WGS) entry which is preliminary data.</text>
</comment>
<proteinExistence type="predicted"/>
<keyword evidence="2" id="KW-1185">Reference proteome</keyword>